<dbReference type="RefSeq" id="WP_004084634.1">
    <property type="nucleotide sequence ID" value="NZ_JAERIZ010000025.1"/>
</dbReference>
<gene>
    <name evidence="2" type="ORF">LS77_011100</name>
</gene>
<comment type="caution">
    <text evidence="2">The sequence shown here is derived from an EMBL/GenBank/DDBJ whole genome shotgun (WGS) entry which is preliminary data.</text>
</comment>
<protein>
    <submittedName>
        <fullName evidence="2">Uncharacterized protein</fullName>
    </submittedName>
</protein>
<reference evidence="2 3" key="1">
    <citation type="journal article" date="2014" name="Genome Announc.">
        <title>Draft genome sequences of eight enterohepatic helicobacter species isolated from both laboratory and wild rodents.</title>
        <authorList>
            <person name="Sheh A."/>
            <person name="Shen Z."/>
            <person name="Fox J.G."/>
        </authorList>
    </citation>
    <scope>NUCLEOTIDE SEQUENCE [LARGE SCALE GENOMIC DNA]</scope>
    <source>
        <strain evidence="2 3">Missouri</strain>
    </source>
</reference>
<evidence type="ECO:0000256" key="1">
    <source>
        <dbReference type="SAM" id="MobiDB-lite"/>
    </source>
</evidence>
<accession>A0A6D2C6E5</accession>
<name>A0A6D2C6E5_9HELI</name>
<dbReference type="AlphaFoldDB" id="A0A6D2C6E5"/>
<dbReference type="EMBL" id="JRPH02000066">
    <property type="protein sequence ID" value="TLE02154.1"/>
    <property type="molecule type" value="Genomic_DNA"/>
</dbReference>
<evidence type="ECO:0000313" key="2">
    <source>
        <dbReference type="EMBL" id="TLE02154.1"/>
    </source>
</evidence>
<sequence>MAMPDPTLGRVQDTGHAGIRQGFQSIMDSLNQNSQMALTAIENWKQRDYAAQEAEKERVFKADEALKSRTHDAEQKGLDRASSEKIAHENNETQKYVSNNAYNASIFNSKAQTSKEWNDAMTAAVAAAQAEWVTDKNGNRVTDRYGRYMVKNAASIFQRQNTPQTQT</sequence>
<dbReference type="Proteomes" id="UP000029870">
    <property type="component" value="Unassembled WGS sequence"/>
</dbReference>
<organism evidence="2 3">
    <name type="scientific">Helicobacter bilis</name>
    <dbReference type="NCBI Taxonomy" id="37372"/>
    <lineage>
        <taxon>Bacteria</taxon>
        <taxon>Pseudomonadati</taxon>
        <taxon>Campylobacterota</taxon>
        <taxon>Epsilonproteobacteria</taxon>
        <taxon>Campylobacterales</taxon>
        <taxon>Helicobacteraceae</taxon>
        <taxon>Helicobacter</taxon>
    </lineage>
</organism>
<feature type="compositionally biased region" description="Basic and acidic residues" evidence="1">
    <location>
        <begin position="64"/>
        <end position="92"/>
    </location>
</feature>
<proteinExistence type="predicted"/>
<evidence type="ECO:0000313" key="3">
    <source>
        <dbReference type="Proteomes" id="UP000029870"/>
    </source>
</evidence>
<feature type="region of interest" description="Disordered" evidence="1">
    <location>
        <begin position="64"/>
        <end position="94"/>
    </location>
</feature>
<dbReference type="GeneID" id="60655943"/>